<sequence length="148" mass="15476">MKRDYHDIWGGGLLAALGLAVAAWAWSSYDFGSLRRMGPGFFPTVLGGVLAGLGLAIALPAWWRAGKARPLAAPEAAGVLAAIVVFGLLLQPAGLVPATVLAVLIASAPAPKRGWLWRAVLAAVLAALTWAVFIAGLQMSLPVWPWSR</sequence>
<gene>
    <name evidence="3" type="ORF">SAMN05421795_101870</name>
</gene>
<evidence type="ECO:0000313" key="4">
    <source>
        <dbReference type="Proteomes" id="UP000186098"/>
    </source>
</evidence>
<evidence type="ECO:0000256" key="1">
    <source>
        <dbReference type="SAM" id="Phobius"/>
    </source>
</evidence>
<organism evidence="3 4">
    <name type="scientific">Phaeovulum vinaykumarii</name>
    <dbReference type="NCBI Taxonomy" id="407234"/>
    <lineage>
        <taxon>Bacteria</taxon>
        <taxon>Pseudomonadati</taxon>
        <taxon>Pseudomonadota</taxon>
        <taxon>Alphaproteobacteria</taxon>
        <taxon>Rhodobacterales</taxon>
        <taxon>Paracoccaceae</taxon>
        <taxon>Phaeovulum</taxon>
    </lineage>
</organism>
<dbReference type="Pfam" id="PF07331">
    <property type="entry name" value="TctB"/>
    <property type="match status" value="1"/>
</dbReference>
<dbReference type="AlphaFoldDB" id="A0A1N7KEF3"/>
<proteinExistence type="predicted"/>
<feature type="transmembrane region" description="Helical" evidence="1">
    <location>
        <begin position="41"/>
        <end position="63"/>
    </location>
</feature>
<keyword evidence="4" id="KW-1185">Reference proteome</keyword>
<dbReference type="EMBL" id="FTOM01000001">
    <property type="protein sequence ID" value="SIS59899.1"/>
    <property type="molecule type" value="Genomic_DNA"/>
</dbReference>
<evidence type="ECO:0000313" key="3">
    <source>
        <dbReference type="EMBL" id="SIS59899.1"/>
    </source>
</evidence>
<keyword evidence="1" id="KW-0472">Membrane</keyword>
<keyword evidence="1" id="KW-1133">Transmembrane helix</keyword>
<feature type="transmembrane region" description="Helical" evidence="1">
    <location>
        <begin position="12"/>
        <end position="29"/>
    </location>
</feature>
<dbReference type="OrthoDB" id="5186924at2"/>
<feature type="transmembrane region" description="Helical" evidence="1">
    <location>
        <begin position="119"/>
        <end position="141"/>
    </location>
</feature>
<keyword evidence="1" id="KW-0812">Transmembrane</keyword>
<dbReference type="STRING" id="407234.SAMN05421795_101870"/>
<dbReference type="RefSeq" id="WP_076363639.1">
    <property type="nucleotide sequence ID" value="NZ_FTOM01000001.1"/>
</dbReference>
<reference evidence="4" key="1">
    <citation type="submission" date="2017-01" db="EMBL/GenBank/DDBJ databases">
        <authorList>
            <person name="Varghese N."/>
            <person name="Submissions S."/>
        </authorList>
    </citation>
    <scope>NUCLEOTIDE SEQUENCE [LARGE SCALE GENOMIC DNA]</scope>
    <source>
        <strain evidence="4">DSM 18714</strain>
    </source>
</reference>
<feature type="domain" description="DUF1468" evidence="2">
    <location>
        <begin position="9"/>
        <end position="142"/>
    </location>
</feature>
<dbReference type="Proteomes" id="UP000186098">
    <property type="component" value="Unassembled WGS sequence"/>
</dbReference>
<accession>A0A1N7KEF3</accession>
<evidence type="ECO:0000259" key="2">
    <source>
        <dbReference type="Pfam" id="PF07331"/>
    </source>
</evidence>
<protein>
    <submittedName>
        <fullName evidence="3">Tripartite tricarboxylate transporter TctB family protein</fullName>
    </submittedName>
</protein>
<dbReference type="InterPro" id="IPR009936">
    <property type="entry name" value="DUF1468"/>
</dbReference>
<feature type="transmembrane region" description="Helical" evidence="1">
    <location>
        <begin position="83"/>
        <end position="107"/>
    </location>
</feature>
<name>A0A1N7KEF3_9RHOB</name>